<dbReference type="STRING" id="1797291.A2V47_00595"/>
<feature type="domain" description="FAD dependent oxidoreductase" evidence="1">
    <location>
        <begin position="4"/>
        <end position="353"/>
    </location>
</feature>
<dbReference type="SUPFAM" id="SSF51905">
    <property type="entry name" value="FAD/NAD(P)-binding domain"/>
    <property type="match status" value="1"/>
</dbReference>
<dbReference type="Gene3D" id="3.30.9.10">
    <property type="entry name" value="D-Amino Acid Oxidase, subunit A, domain 2"/>
    <property type="match status" value="1"/>
</dbReference>
<accession>A0A1F5A575</accession>
<dbReference type="Pfam" id="PF04324">
    <property type="entry name" value="Fer2_BFD"/>
    <property type="match status" value="1"/>
</dbReference>
<dbReference type="Gene3D" id="1.10.10.1100">
    <property type="entry name" value="BFD-like [2Fe-2S]-binding domain"/>
    <property type="match status" value="1"/>
</dbReference>
<dbReference type="PANTHER" id="PTHR42720:SF1">
    <property type="entry name" value="GLYCEROL 3-PHOSPHATE OXIDASE"/>
    <property type="match status" value="1"/>
</dbReference>
<dbReference type="InterPro" id="IPR041854">
    <property type="entry name" value="BFD-like_2Fe2S-bd_dom_sf"/>
</dbReference>
<dbReference type="InterPro" id="IPR006076">
    <property type="entry name" value="FAD-dep_OxRdtase"/>
</dbReference>
<evidence type="ECO:0000259" key="1">
    <source>
        <dbReference type="Pfam" id="PF01266"/>
    </source>
</evidence>
<proteinExistence type="predicted"/>
<dbReference type="InterPro" id="IPR007419">
    <property type="entry name" value="BFD-like_2Fe2S-bd_dom"/>
</dbReference>
<name>A0A1F5A575_9BACT</name>
<dbReference type="PANTHER" id="PTHR42720">
    <property type="entry name" value="GLYCEROL-3-PHOSPHATE DEHYDROGENASE"/>
    <property type="match status" value="1"/>
</dbReference>
<sequence length="502" mass="55351">MKTDVVIIGGGVIGTAIARELSRFNINIILIEKEDDVAMGTSKGNSGIIHAGYNDDFNTLKGELNIKSNPKFDKLCADLKILFKRIGSLVIGFSQEDFRKLKELKENGEKNGIENLEIIRGPKLFELEPNLNPQAKYALYAPSAGIISPYKFTIALADNAVINGVKVLLETEAKDIRIEEKQVYGVVTNRGLIETRIVINAAGLHADEIAEAAGDNFKINPIKGEYQLFDKQWGNLVNHILFPIPTKLSKGILVAPTVHDNLLIGPNSYWVKDKDDPATTKAGTEEVCEGARKLVPNLPHQDLVASFAGLRADIEGRNDFIIEASKKIRGFINVADIESPGLSSVPAIAEMVSGILKEVVKEISPQLELNCQDDFVETLVEQPKFADYLDKTGEWQEIVEKDTDYGEIICRCEKVSKGEILRAIHQPLPARSLDAIKRRVRAGMGRCQGGFCSPKVLKILSEELKISPLKVSKKGPGSEILKTKTKEIIKETGVKFKDEVRV</sequence>
<dbReference type="AlphaFoldDB" id="A0A1F5A575"/>
<evidence type="ECO:0000313" key="3">
    <source>
        <dbReference type="EMBL" id="OGD13742.1"/>
    </source>
</evidence>
<dbReference type="Gene3D" id="3.50.50.60">
    <property type="entry name" value="FAD/NAD(P)-binding domain"/>
    <property type="match status" value="1"/>
</dbReference>
<reference evidence="3 4" key="1">
    <citation type="journal article" date="2016" name="Nat. Commun.">
        <title>Thousands of microbial genomes shed light on interconnected biogeochemical processes in an aquifer system.</title>
        <authorList>
            <person name="Anantharaman K."/>
            <person name="Brown C.T."/>
            <person name="Hug L.A."/>
            <person name="Sharon I."/>
            <person name="Castelle C.J."/>
            <person name="Probst A.J."/>
            <person name="Thomas B.C."/>
            <person name="Singh A."/>
            <person name="Wilkins M.J."/>
            <person name="Karaoz U."/>
            <person name="Brodie E.L."/>
            <person name="Williams K.H."/>
            <person name="Hubbard S.S."/>
            <person name="Banfield J.F."/>
        </authorList>
    </citation>
    <scope>NUCLEOTIDE SEQUENCE [LARGE SCALE GENOMIC DNA]</scope>
</reference>
<organism evidence="3 4">
    <name type="scientific">Candidatus Sediminicultor quintus</name>
    <dbReference type="NCBI Taxonomy" id="1797291"/>
    <lineage>
        <taxon>Bacteria</taxon>
        <taxon>Pseudomonadati</taxon>
        <taxon>Atribacterota</taxon>
        <taxon>Candidatus Phoenicimicrobiia</taxon>
        <taxon>Candidatus Pheonicimicrobiales</taxon>
        <taxon>Candidatus Phoenicimicrobiaceae</taxon>
        <taxon>Candidatus Sediminicultor</taxon>
    </lineage>
</organism>
<dbReference type="Pfam" id="PF01266">
    <property type="entry name" value="DAO"/>
    <property type="match status" value="1"/>
</dbReference>
<dbReference type="InterPro" id="IPR052745">
    <property type="entry name" value="G3P_Oxidase/Oxidoreductase"/>
</dbReference>
<comment type="caution">
    <text evidence="3">The sequence shown here is derived from an EMBL/GenBank/DDBJ whole genome shotgun (WGS) entry which is preliminary data.</text>
</comment>
<protein>
    <submittedName>
        <fullName evidence="3">FAD/NAD(P)-binding oxidoreductase</fullName>
    </submittedName>
</protein>
<dbReference type="SUPFAM" id="SSF54373">
    <property type="entry name" value="FAD-linked reductases, C-terminal domain"/>
    <property type="match status" value="1"/>
</dbReference>
<dbReference type="CDD" id="cd19946">
    <property type="entry name" value="GlpA-like_Fer2_BFD-like"/>
    <property type="match status" value="1"/>
</dbReference>
<evidence type="ECO:0000259" key="2">
    <source>
        <dbReference type="Pfam" id="PF04324"/>
    </source>
</evidence>
<dbReference type="Proteomes" id="UP000177701">
    <property type="component" value="Unassembled WGS sequence"/>
</dbReference>
<gene>
    <name evidence="3" type="ORF">A2V47_00595</name>
</gene>
<evidence type="ECO:0000313" key="4">
    <source>
        <dbReference type="Proteomes" id="UP000177701"/>
    </source>
</evidence>
<dbReference type="InterPro" id="IPR036188">
    <property type="entry name" value="FAD/NAD-bd_sf"/>
</dbReference>
<feature type="domain" description="BFD-like [2Fe-2S]-binding" evidence="2">
    <location>
        <begin position="408"/>
        <end position="462"/>
    </location>
</feature>
<dbReference type="EMBL" id="MEYH01000102">
    <property type="protein sequence ID" value="OGD13742.1"/>
    <property type="molecule type" value="Genomic_DNA"/>
</dbReference>